<proteinExistence type="inferred from homology"/>
<keyword evidence="2" id="KW-0645">Protease</keyword>
<dbReference type="InterPro" id="IPR001940">
    <property type="entry name" value="Peptidase_S1C"/>
</dbReference>
<name>A0A6M4GZH1_9PROT</name>
<organism evidence="7 8">
    <name type="scientific">Usitatibacter rugosus</name>
    <dbReference type="NCBI Taxonomy" id="2732067"/>
    <lineage>
        <taxon>Bacteria</taxon>
        <taxon>Pseudomonadati</taxon>
        <taxon>Pseudomonadota</taxon>
        <taxon>Betaproteobacteria</taxon>
        <taxon>Nitrosomonadales</taxon>
        <taxon>Usitatibacteraceae</taxon>
        <taxon>Usitatibacter</taxon>
    </lineage>
</organism>
<dbReference type="InterPro" id="IPR036034">
    <property type="entry name" value="PDZ_sf"/>
</dbReference>
<evidence type="ECO:0000256" key="5">
    <source>
        <dbReference type="SAM" id="SignalP"/>
    </source>
</evidence>
<dbReference type="Pfam" id="PF13365">
    <property type="entry name" value="Trypsin_2"/>
    <property type="match status" value="1"/>
</dbReference>
<dbReference type="RefSeq" id="WP_171094636.1">
    <property type="nucleotide sequence ID" value="NZ_CP053069.1"/>
</dbReference>
<dbReference type="PROSITE" id="PS50106">
    <property type="entry name" value="PDZ"/>
    <property type="match status" value="1"/>
</dbReference>
<feature type="signal peptide" evidence="5">
    <location>
        <begin position="1"/>
        <end position="19"/>
    </location>
</feature>
<reference evidence="7 8" key="1">
    <citation type="submission" date="2020-04" db="EMBL/GenBank/DDBJ databases">
        <title>Usitatibacter rugosus gen. nov., sp. nov. and Usitatibacter palustris sp. nov., novel members of Usitatibacteraceae fam. nov. within the order Nitrosomonadales isolated from soil.</title>
        <authorList>
            <person name="Huber K.J."/>
            <person name="Neumann-Schaal M."/>
            <person name="Geppert A."/>
            <person name="Luckner M."/>
            <person name="Wanner G."/>
            <person name="Overmann J."/>
        </authorList>
    </citation>
    <scope>NUCLEOTIDE SEQUENCE [LARGE SCALE GENOMIC DNA]</scope>
    <source>
        <strain evidence="7 8">0125_3</strain>
    </source>
</reference>
<evidence type="ECO:0000256" key="2">
    <source>
        <dbReference type="ARBA" id="ARBA00022670"/>
    </source>
</evidence>
<dbReference type="Gene3D" id="2.30.42.10">
    <property type="match status" value="1"/>
</dbReference>
<protein>
    <recommendedName>
        <fullName evidence="6">PDZ domain-containing protein</fullName>
    </recommendedName>
</protein>
<dbReference type="Pfam" id="PF13180">
    <property type="entry name" value="PDZ_2"/>
    <property type="match status" value="1"/>
</dbReference>
<feature type="domain" description="PDZ" evidence="6">
    <location>
        <begin position="233"/>
        <end position="291"/>
    </location>
</feature>
<dbReference type="SUPFAM" id="SSF50494">
    <property type="entry name" value="Trypsin-like serine proteases"/>
    <property type="match status" value="1"/>
</dbReference>
<dbReference type="KEGG" id="uru:DSM104443_03521"/>
<keyword evidence="8" id="KW-1185">Reference proteome</keyword>
<evidence type="ECO:0000313" key="8">
    <source>
        <dbReference type="Proteomes" id="UP000501534"/>
    </source>
</evidence>
<dbReference type="GO" id="GO:0042597">
    <property type="term" value="C:periplasmic space"/>
    <property type="evidence" value="ECO:0007669"/>
    <property type="project" value="TreeGrafter"/>
</dbReference>
<dbReference type="GO" id="GO:0006515">
    <property type="term" value="P:protein quality control for misfolded or incompletely synthesized proteins"/>
    <property type="evidence" value="ECO:0007669"/>
    <property type="project" value="TreeGrafter"/>
</dbReference>
<feature type="chain" id="PRO_5026901396" description="PDZ domain-containing protein" evidence="5">
    <location>
        <begin position="20"/>
        <end position="338"/>
    </location>
</feature>
<evidence type="ECO:0000259" key="6">
    <source>
        <dbReference type="PROSITE" id="PS50106"/>
    </source>
</evidence>
<dbReference type="Proteomes" id="UP000501534">
    <property type="component" value="Chromosome"/>
</dbReference>
<dbReference type="EMBL" id="CP053069">
    <property type="protein sequence ID" value="QJR12435.1"/>
    <property type="molecule type" value="Genomic_DNA"/>
</dbReference>
<dbReference type="PANTHER" id="PTHR22939:SF129">
    <property type="entry name" value="SERINE PROTEASE HTRA2, MITOCHONDRIAL"/>
    <property type="match status" value="1"/>
</dbReference>
<keyword evidence="4" id="KW-0720">Serine protease</keyword>
<dbReference type="PANTHER" id="PTHR22939">
    <property type="entry name" value="SERINE PROTEASE FAMILY S1C HTRA-RELATED"/>
    <property type="match status" value="1"/>
</dbReference>
<keyword evidence="3" id="KW-0378">Hydrolase</keyword>
<evidence type="ECO:0000256" key="4">
    <source>
        <dbReference type="ARBA" id="ARBA00022825"/>
    </source>
</evidence>
<sequence>MILRTFLACIALASTCASAAVGKPTDKPGKEDEGYHHLVAAAGSVVAVRTRALSDARSADTLGTERSGSGILIAPSGLVLTIGYLILEADNVEITASNGRTVPATVVAYDHATGFGLLRPIVPVDVKPIRMGKSASVEALDRLMIATATGEAVSVATVVSKRRFAGYWEYLIDDAIFTSPPRLDHSGAALINKEGELVGIGSLLVMDAATPGQRLPGNMFVPVDLLKPILDEMIATGRQKGGVRPWLGLSSLEDDGAIKVLRVSSEGPADRAGIRPGDVILSVSGQKVEKLADFYRHLWATGAPGVEVTLKVRQAGEVRDVKLRTIDRFEYARKKPTI</sequence>
<comment type="similarity">
    <text evidence="1">Belongs to the peptidase S1C family.</text>
</comment>
<evidence type="ECO:0000313" key="7">
    <source>
        <dbReference type="EMBL" id="QJR12435.1"/>
    </source>
</evidence>
<accession>A0A6M4GZH1</accession>
<dbReference type="SMART" id="SM00228">
    <property type="entry name" value="PDZ"/>
    <property type="match status" value="1"/>
</dbReference>
<evidence type="ECO:0000256" key="1">
    <source>
        <dbReference type="ARBA" id="ARBA00010541"/>
    </source>
</evidence>
<dbReference type="GO" id="GO:0004252">
    <property type="term" value="F:serine-type endopeptidase activity"/>
    <property type="evidence" value="ECO:0007669"/>
    <property type="project" value="InterPro"/>
</dbReference>
<dbReference type="InterPro" id="IPR001478">
    <property type="entry name" value="PDZ"/>
</dbReference>
<evidence type="ECO:0000256" key="3">
    <source>
        <dbReference type="ARBA" id="ARBA00022801"/>
    </source>
</evidence>
<dbReference type="Gene3D" id="2.40.10.120">
    <property type="match status" value="1"/>
</dbReference>
<gene>
    <name evidence="7" type="ORF">DSM104443_03521</name>
</gene>
<dbReference type="PRINTS" id="PR00834">
    <property type="entry name" value="PROTEASES2C"/>
</dbReference>
<dbReference type="SUPFAM" id="SSF50156">
    <property type="entry name" value="PDZ domain-like"/>
    <property type="match status" value="1"/>
</dbReference>
<keyword evidence="5" id="KW-0732">Signal</keyword>
<dbReference type="AlphaFoldDB" id="A0A6M4GZH1"/>
<dbReference type="InterPro" id="IPR009003">
    <property type="entry name" value="Peptidase_S1_PA"/>
</dbReference>